<dbReference type="InterPro" id="IPR051531">
    <property type="entry name" value="N-acetyltransferase"/>
</dbReference>
<reference evidence="3 4" key="1">
    <citation type="journal article" date="2014" name="Int. J. Syst. Evol. Microbiol.">
        <title>Streptomyces hoynatensis sp. nov., isolated from deep marine sediment.</title>
        <authorList>
            <person name="Veyisoglu A."/>
            <person name="Sahin N."/>
        </authorList>
    </citation>
    <scope>NUCLEOTIDE SEQUENCE [LARGE SCALE GENOMIC DNA]</scope>
    <source>
        <strain evidence="3 4">KCTC 29097</strain>
    </source>
</reference>
<dbReference type="OrthoDB" id="3533156at2"/>
<dbReference type="Pfam" id="PF13302">
    <property type="entry name" value="Acetyltransf_3"/>
    <property type="match status" value="1"/>
</dbReference>
<gene>
    <name evidence="3" type="ORF">D7294_10760</name>
</gene>
<evidence type="ECO:0000259" key="2">
    <source>
        <dbReference type="PROSITE" id="PS51186"/>
    </source>
</evidence>
<keyword evidence="3" id="KW-0808">Transferase</keyword>
<evidence type="ECO:0000313" key="3">
    <source>
        <dbReference type="EMBL" id="RKN43225.1"/>
    </source>
</evidence>
<dbReference type="EMBL" id="RBAL01000005">
    <property type="protein sequence ID" value="RKN43225.1"/>
    <property type="molecule type" value="Genomic_DNA"/>
</dbReference>
<feature type="region of interest" description="Disordered" evidence="1">
    <location>
        <begin position="1"/>
        <end position="31"/>
    </location>
</feature>
<dbReference type="SUPFAM" id="SSF55729">
    <property type="entry name" value="Acyl-CoA N-acyltransferases (Nat)"/>
    <property type="match status" value="1"/>
</dbReference>
<dbReference type="InterPro" id="IPR000182">
    <property type="entry name" value="GNAT_dom"/>
</dbReference>
<proteinExistence type="predicted"/>
<feature type="domain" description="N-acetyltransferase" evidence="2">
    <location>
        <begin position="37"/>
        <end position="194"/>
    </location>
</feature>
<name>A0A3A9Z4N3_9ACTN</name>
<accession>A0A3A9Z4N3</accession>
<sequence length="221" mass="24380">MAEQPRADQPQAEEPRADQPRTGEPRTGGVELRTERLVLRGWRDEDLDPLAAMDADPEVMRYIADGSVRSREQTAATLERMRQGWEEAGYGLFALQLRETGEFAGWTGLAVPRFLPEVLPAVEIGWRLPRALWGRGLATEAARAVLEFGFARVGLEGVVSICRVENRASARVMEKLGMRLDRETELPVLGLRVRVCALSRAEYEANGGVPASGEPRSARGA</sequence>
<dbReference type="GO" id="GO:0016747">
    <property type="term" value="F:acyltransferase activity, transferring groups other than amino-acyl groups"/>
    <property type="evidence" value="ECO:0007669"/>
    <property type="project" value="InterPro"/>
</dbReference>
<evidence type="ECO:0000256" key="1">
    <source>
        <dbReference type="SAM" id="MobiDB-lite"/>
    </source>
</evidence>
<organism evidence="3 4">
    <name type="scientific">Streptomyces hoynatensis</name>
    <dbReference type="NCBI Taxonomy" id="1141874"/>
    <lineage>
        <taxon>Bacteria</taxon>
        <taxon>Bacillati</taxon>
        <taxon>Actinomycetota</taxon>
        <taxon>Actinomycetes</taxon>
        <taxon>Kitasatosporales</taxon>
        <taxon>Streptomycetaceae</taxon>
        <taxon>Streptomyces</taxon>
    </lineage>
</organism>
<keyword evidence="4" id="KW-1185">Reference proteome</keyword>
<protein>
    <submittedName>
        <fullName evidence="3">N-acetyltransferase</fullName>
    </submittedName>
</protein>
<feature type="compositionally biased region" description="Basic and acidic residues" evidence="1">
    <location>
        <begin position="13"/>
        <end position="24"/>
    </location>
</feature>
<dbReference type="PANTHER" id="PTHR43792">
    <property type="entry name" value="GNAT FAMILY, PUTATIVE (AFU_ORTHOLOGUE AFUA_3G00765)-RELATED-RELATED"/>
    <property type="match status" value="1"/>
</dbReference>
<dbReference type="Proteomes" id="UP000272474">
    <property type="component" value="Unassembled WGS sequence"/>
</dbReference>
<dbReference type="InterPro" id="IPR016181">
    <property type="entry name" value="Acyl_CoA_acyltransferase"/>
</dbReference>
<dbReference type="AlphaFoldDB" id="A0A3A9Z4N3"/>
<dbReference type="Gene3D" id="3.40.630.30">
    <property type="match status" value="1"/>
</dbReference>
<dbReference type="PROSITE" id="PS51186">
    <property type="entry name" value="GNAT"/>
    <property type="match status" value="1"/>
</dbReference>
<comment type="caution">
    <text evidence="3">The sequence shown here is derived from an EMBL/GenBank/DDBJ whole genome shotgun (WGS) entry which is preliminary data.</text>
</comment>
<evidence type="ECO:0000313" key="4">
    <source>
        <dbReference type="Proteomes" id="UP000272474"/>
    </source>
</evidence>
<dbReference type="PANTHER" id="PTHR43792:SF1">
    <property type="entry name" value="N-ACETYLTRANSFERASE DOMAIN-CONTAINING PROTEIN"/>
    <property type="match status" value="1"/>
</dbReference>